<evidence type="ECO:0000313" key="3">
    <source>
        <dbReference type="Proteomes" id="UP001612741"/>
    </source>
</evidence>
<keyword evidence="1" id="KW-0732">Signal</keyword>
<organism evidence="2 3">
    <name type="scientific">Nonomuraea typhae</name>
    <dbReference type="NCBI Taxonomy" id="2603600"/>
    <lineage>
        <taxon>Bacteria</taxon>
        <taxon>Bacillati</taxon>
        <taxon>Actinomycetota</taxon>
        <taxon>Actinomycetes</taxon>
        <taxon>Streptosporangiales</taxon>
        <taxon>Streptosporangiaceae</taxon>
        <taxon>Nonomuraea</taxon>
    </lineage>
</organism>
<sequence>MLLTAVLGSLLTGASAAHAQAPDPVCRMVLTGTLDVICTVPAEADGRRIDFIQWTRDGNPLPQFDDIRQILVSCSPGETFVIGVTIGFTEDVEQIMGSTRFTCRGKPLRLTYFDCDTGNSLLVCGVNFEDGTSPITVSWNIDGVPRPDLLNNTVIRTGCVPGKPYRAVVTVRDPFDSFTDVQSHTCSRIQQ</sequence>
<evidence type="ECO:0008006" key="4">
    <source>
        <dbReference type="Google" id="ProtNLM"/>
    </source>
</evidence>
<reference evidence="2 3" key="1">
    <citation type="submission" date="2024-10" db="EMBL/GenBank/DDBJ databases">
        <title>The Natural Products Discovery Center: Release of the First 8490 Sequenced Strains for Exploring Actinobacteria Biosynthetic Diversity.</title>
        <authorList>
            <person name="Kalkreuter E."/>
            <person name="Kautsar S.A."/>
            <person name="Yang D."/>
            <person name="Bader C.D."/>
            <person name="Teijaro C.N."/>
            <person name="Fluegel L."/>
            <person name="Davis C.M."/>
            <person name="Simpson J.R."/>
            <person name="Lauterbach L."/>
            <person name="Steele A.D."/>
            <person name="Gui C."/>
            <person name="Meng S."/>
            <person name="Li G."/>
            <person name="Viehrig K."/>
            <person name="Ye F."/>
            <person name="Su P."/>
            <person name="Kiefer A.F."/>
            <person name="Nichols A."/>
            <person name="Cepeda A.J."/>
            <person name="Yan W."/>
            <person name="Fan B."/>
            <person name="Jiang Y."/>
            <person name="Adhikari A."/>
            <person name="Zheng C.-J."/>
            <person name="Schuster L."/>
            <person name="Cowan T.M."/>
            <person name="Smanski M.J."/>
            <person name="Chevrette M.G."/>
            <person name="De Carvalho L.P.S."/>
            <person name="Shen B."/>
        </authorList>
    </citation>
    <scope>NUCLEOTIDE SEQUENCE [LARGE SCALE GENOMIC DNA]</scope>
    <source>
        <strain evidence="2 3">NPDC050545</strain>
    </source>
</reference>
<evidence type="ECO:0000256" key="1">
    <source>
        <dbReference type="SAM" id="SignalP"/>
    </source>
</evidence>
<dbReference type="Proteomes" id="UP001612741">
    <property type="component" value="Unassembled WGS sequence"/>
</dbReference>
<protein>
    <recommendedName>
        <fullName evidence="4">Ig-like domain-containing protein</fullName>
    </recommendedName>
</protein>
<feature type="signal peptide" evidence="1">
    <location>
        <begin position="1"/>
        <end position="19"/>
    </location>
</feature>
<dbReference type="EMBL" id="JBITGY010000003">
    <property type="protein sequence ID" value="MFI6497895.1"/>
    <property type="molecule type" value="Genomic_DNA"/>
</dbReference>
<comment type="caution">
    <text evidence="2">The sequence shown here is derived from an EMBL/GenBank/DDBJ whole genome shotgun (WGS) entry which is preliminary data.</text>
</comment>
<keyword evidence="3" id="KW-1185">Reference proteome</keyword>
<accession>A0ABW7YPR9</accession>
<gene>
    <name evidence="2" type="ORF">ACIBG2_10945</name>
</gene>
<proteinExistence type="predicted"/>
<name>A0ABW7YPR9_9ACTN</name>
<dbReference type="RefSeq" id="WP_397081130.1">
    <property type="nucleotide sequence ID" value="NZ_JBITGY010000003.1"/>
</dbReference>
<evidence type="ECO:0000313" key="2">
    <source>
        <dbReference type="EMBL" id="MFI6497895.1"/>
    </source>
</evidence>
<feature type="chain" id="PRO_5047306922" description="Ig-like domain-containing protein" evidence="1">
    <location>
        <begin position="20"/>
        <end position="191"/>
    </location>
</feature>